<dbReference type="InterPro" id="IPR004839">
    <property type="entry name" value="Aminotransferase_I/II_large"/>
</dbReference>
<keyword evidence="12" id="KW-1185">Reference proteome</keyword>
<dbReference type="GO" id="GO:0008793">
    <property type="term" value="F:aromatic-amino-acid transaminase activity"/>
    <property type="evidence" value="ECO:0007669"/>
    <property type="project" value="TreeGrafter"/>
</dbReference>
<gene>
    <name evidence="11" type="primary">ARO8</name>
    <name evidence="11" type="ORF">AWJ20_1088</name>
</gene>
<comment type="catalytic activity">
    <reaction evidence="8">
        <text>an aromatic L-alpha-amino acid + 2-oxoglutarate = an aromatic oxo-acid + L-glutamate</text>
        <dbReference type="Rhea" id="RHEA:17533"/>
        <dbReference type="ChEBI" id="CHEBI:16810"/>
        <dbReference type="ChEBI" id="CHEBI:29985"/>
        <dbReference type="ChEBI" id="CHEBI:73309"/>
        <dbReference type="ChEBI" id="CHEBI:84824"/>
        <dbReference type="EC" id="2.6.1.57"/>
    </reaction>
</comment>
<dbReference type="GO" id="GO:0005737">
    <property type="term" value="C:cytoplasm"/>
    <property type="evidence" value="ECO:0007669"/>
    <property type="project" value="UniProtKB-SubCell"/>
</dbReference>
<dbReference type="GO" id="GO:0047536">
    <property type="term" value="F:2-aminoadipate transaminase activity"/>
    <property type="evidence" value="ECO:0007669"/>
    <property type="project" value="TreeGrafter"/>
</dbReference>
<reference evidence="11 12" key="1">
    <citation type="submission" date="2016-02" db="EMBL/GenBank/DDBJ databases">
        <title>Complete genome sequence and transcriptome regulation of the pentose utilising yeast Sugiyamaella lignohabitans.</title>
        <authorList>
            <person name="Bellasio M."/>
            <person name="Peymann A."/>
            <person name="Valli M."/>
            <person name="Sipitzky M."/>
            <person name="Graf A."/>
            <person name="Sauer M."/>
            <person name="Marx H."/>
            <person name="Mattanovich D."/>
        </authorList>
    </citation>
    <scope>NUCLEOTIDE SEQUENCE [LARGE SCALE GENOMIC DNA]</scope>
    <source>
        <strain evidence="11 12">CBS 10342</strain>
    </source>
</reference>
<evidence type="ECO:0000256" key="4">
    <source>
        <dbReference type="ARBA" id="ARBA00022490"/>
    </source>
</evidence>
<evidence type="ECO:0000256" key="1">
    <source>
        <dbReference type="ARBA" id="ARBA00001933"/>
    </source>
</evidence>
<feature type="domain" description="Aminotransferase class I/classII large" evidence="10">
    <location>
        <begin position="104"/>
        <end position="443"/>
    </location>
</feature>
<dbReference type="Pfam" id="PF00155">
    <property type="entry name" value="Aminotran_1_2"/>
    <property type="match status" value="1"/>
</dbReference>
<comment type="cofactor">
    <cofactor evidence="1">
        <name>pyridoxal 5'-phosphate</name>
        <dbReference type="ChEBI" id="CHEBI:597326"/>
    </cofactor>
</comment>
<sequence>MTATDASSKPLAQDLRHHFSEEAKGRNPSALKEAFKHFHDPKIISLGGGLPVPTMFPFDNLSIESPAPPFAKGNDAAPTSAEETTNVHVTKAVTGKYDDIFLNTALQYGHSNGAPQLLDFITKHTEIVHDVAYKNWQVILTVGNTQGWDSTLRTFTNRGDTILAEQFTFSSAAECVHGLGVNIVPVKMDLNGIDPVQLDKQLDEWVGPKPKLLYTIPTGQNPTGSTLSRERREAIYKIAQKHDFLIVEDEPYYFLQMPEYTKDPEQRKKDYEHISHEDFLKTLVSSYLEVDTDGRVIRLDSFSKVIAPGTRIGWIVAQEAFVERYLRLHEVSIQVASGFSQAIVNGLLQRWGQEGYLDWLIGLRKAYSHKRDVAVDAIEKYVPKEVIDFIAPDAGMFFWIKLDARKHPKYAEFNNDAVAIENYLYEEGLKFGVQLVPGHWFLVNDKTNPPQKELAETVDEKNAIYFRGTFASVPADKLEKALELFGAHIAQQFGVAK</sequence>
<dbReference type="AlphaFoldDB" id="A0A167DEA0"/>
<evidence type="ECO:0000313" key="12">
    <source>
        <dbReference type="Proteomes" id="UP000189580"/>
    </source>
</evidence>
<dbReference type="KEGG" id="slb:AWJ20_1088"/>
<comment type="subcellular location">
    <subcellularLocation>
        <location evidence="2">Cytoplasm</location>
    </subcellularLocation>
</comment>
<dbReference type="FunFam" id="3.40.640.10:FF:000074">
    <property type="entry name" value="Aromatic amino acid aminotransferase"/>
    <property type="match status" value="1"/>
</dbReference>
<dbReference type="GeneID" id="30032851"/>
<dbReference type="InterPro" id="IPR015421">
    <property type="entry name" value="PyrdxlP-dep_Trfase_major"/>
</dbReference>
<name>A0A167DEA0_9ASCO</name>
<dbReference type="GO" id="GO:0006571">
    <property type="term" value="P:tyrosine biosynthetic process"/>
    <property type="evidence" value="ECO:0007669"/>
    <property type="project" value="TreeGrafter"/>
</dbReference>
<evidence type="ECO:0000256" key="6">
    <source>
        <dbReference type="ARBA" id="ARBA00022679"/>
    </source>
</evidence>
<dbReference type="EC" id="2.6.1.57" evidence="9"/>
<dbReference type="EMBL" id="CP014501">
    <property type="protein sequence ID" value="ANB12816.1"/>
    <property type="molecule type" value="Genomic_DNA"/>
</dbReference>
<accession>A0A167DEA0</accession>
<dbReference type="PANTHER" id="PTHR42790:SF21">
    <property type="entry name" value="AROMATIC_AMINOADIPATE AMINOTRANSFERASE 1"/>
    <property type="match status" value="1"/>
</dbReference>
<dbReference type="InterPro" id="IPR050859">
    <property type="entry name" value="Class-I_PLP-dep_aminotransf"/>
</dbReference>
<dbReference type="Gene3D" id="3.40.640.10">
    <property type="entry name" value="Type I PLP-dependent aspartate aminotransferase-like (Major domain)"/>
    <property type="match status" value="1"/>
</dbReference>
<evidence type="ECO:0000256" key="8">
    <source>
        <dbReference type="ARBA" id="ARBA00051993"/>
    </source>
</evidence>
<evidence type="ECO:0000313" key="11">
    <source>
        <dbReference type="EMBL" id="ANB12816.1"/>
    </source>
</evidence>
<dbReference type="GO" id="GO:0030170">
    <property type="term" value="F:pyridoxal phosphate binding"/>
    <property type="evidence" value="ECO:0007669"/>
    <property type="project" value="InterPro"/>
</dbReference>
<dbReference type="GO" id="GO:0009074">
    <property type="term" value="P:aromatic amino acid family catabolic process"/>
    <property type="evidence" value="ECO:0007669"/>
    <property type="project" value="TreeGrafter"/>
</dbReference>
<evidence type="ECO:0000256" key="5">
    <source>
        <dbReference type="ARBA" id="ARBA00022576"/>
    </source>
</evidence>
<protein>
    <recommendedName>
        <fullName evidence="9">aromatic-amino-acid transaminase</fullName>
        <ecNumber evidence="9">2.6.1.57</ecNumber>
    </recommendedName>
</protein>
<dbReference type="PANTHER" id="PTHR42790">
    <property type="entry name" value="AMINOTRANSFERASE"/>
    <property type="match status" value="1"/>
</dbReference>
<keyword evidence="6" id="KW-0808">Transferase</keyword>
<dbReference type="CDD" id="cd00609">
    <property type="entry name" value="AAT_like"/>
    <property type="match status" value="1"/>
</dbReference>
<dbReference type="RefSeq" id="XP_018735293.1">
    <property type="nucleotide sequence ID" value="XM_018877940.1"/>
</dbReference>
<evidence type="ECO:0000256" key="2">
    <source>
        <dbReference type="ARBA" id="ARBA00004496"/>
    </source>
</evidence>
<dbReference type="GO" id="GO:0019878">
    <property type="term" value="P:lysine biosynthetic process via aminoadipic acid"/>
    <property type="evidence" value="ECO:0007669"/>
    <property type="project" value="TreeGrafter"/>
</dbReference>
<dbReference type="Proteomes" id="UP000189580">
    <property type="component" value="Chromosome a"/>
</dbReference>
<proteinExistence type="inferred from homology"/>
<keyword evidence="7" id="KW-0663">Pyridoxal phosphate</keyword>
<evidence type="ECO:0000256" key="7">
    <source>
        <dbReference type="ARBA" id="ARBA00022898"/>
    </source>
</evidence>
<dbReference type="InterPro" id="IPR015424">
    <property type="entry name" value="PyrdxlP-dep_Trfase"/>
</dbReference>
<dbReference type="SUPFAM" id="SSF53383">
    <property type="entry name" value="PLP-dependent transferases"/>
    <property type="match status" value="1"/>
</dbReference>
<evidence type="ECO:0000256" key="3">
    <source>
        <dbReference type="ARBA" id="ARBA00007441"/>
    </source>
</evidence>
<dbReference type="OrthoDB" id="691673at2759"/>
<organism evidence="11 12">
    <name type="scientific">Sugiyamaella lignohabitans</name>
    <dbReference type="NCBI Taxonomy" id="796027"/>
    <lineage>
        <taxon>Eukaryota</taxon>
        <taxon>Fungi</taxon>
        <taxon>Dikarya</taxon>
        <taxon>Ascomycota</taxon>
        <taxon>Saccharomycotina</taxon>
        <taxon>Dipodascomycetes</taxon>
        <taxon>Dipodascales</taxon>
        <taxon>Trichomonascaceae</taxon>
        <taxon>Sugiyamaella</taxon>
    </lineage>
</organism>
<keyword evidence="5" id="KW-0032">Aminotransferase</keyword>
<evidence type="ECO:0000256" key="9">
    <source>
        <dbReference type="ARBA" id="ARBA00067014"/>
    </source>
</evidence>
<evidence type="ECO:0000259" key="10">
    <source>
        <dbReference type="Pfam" id="PF00155"/>
    </source>
</evidence>
<comment type="similarity">
    <text evidence="3">Belongs to the class-I pyridoxal-phosphate-dependent aminotransferase family.</text>
</comment>
<keyword evidence="4" id="KW-0963">Cytoplasm</keyword>